<dbReference type="Gene3D" id="3.10.50.40">
    <property type="match status" value="1"/>
</dbReference>
<gene>
    <name evidence="11" type="primary">prsA</name>
    <name evidence="15" type="ORF">SAMN05192533_10985</name>
</gene>
<dbReference type="PROSITE" id="PS51257">
    <property type="entry name" value="PROKAR_LIPOPROTEIN"/>
    <property type="match status" value="1"/>
</dbReference>
<keyword evidence="12" id="KW-0175">Coiled coil</keyword>
<dbReference type="InterPro" id="IPR046357">
    <property type="entry name" value="PPIase_dom_sf"/>
</dbReference>
<dbReference type="InterPro" id="IPR027304">
    <property type="entry name" value="Trigger_fact/SurA_dom_sf"/>
</dbReference>
<evidence type="ECO:0000256" key="3">
    <source>
        <dbReference type="ARBA" id="ARBA00006071"/>
    </source>
</evidence>
<proteinExistence type="inferred from homology"/>
<evidence type="ECO:0000259" key="14">
    <source>
        <dbReference type="PROSITE" id="PS50198"/>
    </source>
</evidence>
<feature type="chain" id="PRO_5038354046" description="Foldase protein PrsA" evidence="13">
    <location>
        <begin position="20"/>
        <end position="284"/>
    </location>
</feature>
<dbReference type="EMBL" id="FOBW01000009">
    <property type="protein sequence ID" value="SEN11846.1"/>
    <property type="molecule type" value="Genomic_DNA"/>
</dbReference>
<evidence type="ECO:0000256" key="6">
    <source>
        <dbReference type="ARBA" id="ARBA00023110"/>
    </source>
</evidence>
<feature type="domain" description="PpiC" evidence="14">
    <location>
        <begin position="138"/>
        <end position="228"/>
    </location>
</feature>
<evidence type="ECO:0000256" key="13">
    <source>
        <dbReference type="SAM" id="SignalP"/>
    </source>
</evidence>
<protein>
    <recommendedName>
        <fullName evidence="11">Foldase protein PrsA</fullName>
        <ecNumber evidence="11">5.2.1.8</ecNumber>
    </recommendedName>
</protein>
<evidence type="ECO:0000256" key="11">
    <source>
        <dbReference type="HAMAP-Rule" id="MF_01145"/>
    </source>
</evidence>
<keyword evidence="10 11" id="KW-0449">Lipoprotein</keyword>
<evidence type="ECO:0000256" key="1">
    <source>
        <dbReference type="ARBA" id="ARBA00000971"/>
    </source>
</evidence>
<evidence type="ECO:0000256" key="8">
    <source>
        <dbReference type="ARBA" id="ARBA00023139"/>
    </source>
</evidence>
<keyword evidence="4 11" id="KW-1003">Cell membrane</keyword>
<accession>A0A1H8DXG0</accession>
<comment type="function">
    <text evidence="11">Plays a major role in protein secretion by helping the post-translocational extracellular folding of several secreted proteins.</text>
</comment>
<dbReference type="GO" id="GO:0003755">
    <property type="term" value="F:peptidyl-prolyl cis-trans isomerase activity"/>
    <property type="evidence" value="ECO:0007669"/>
    <property type="project" value="UniProtKB-UniRule"/>
</dbReference>
<comment type="subcellular location">
    <subcellularLocation>
        <location evidence="2 11">Cell membrane</location>
        <topology evidence="2 11">Lipid-anchor</topology>
    </subcellularLocation>
</comment>
<dbReference type="RefSeq" id="WP_090746478.1">
    <property type="nucleotide sequence ID" value="NZ_FOBW01000009.1"/>
</dbReference>
<evidence type="ECO:0000256" key="9">
    <source>
        <dbReference type="ARBA" id="ARBA00023235"/>
    </source>
</evidence>
<comment type="similarity">
    <text evidence="3 11">Belongs to the PrsA family.</text>
</comment>
<dbReference type="InterPro" id="IPR000297">
    <property type="entry name" value="PPIase_PpiC"/>
</dbReference>
<organism evidence="15 16">
    <name type="scientific">Mesobacillus persicus</name>
    <dbReference type="NCBI Taxonomy" id="930146"/>
    <lineage>
        <taxon>Bacteria</taxon>
        <taxon>Bacillati</taxon>
        <taxon>Bacillota</taxon>
        <taxon>Bacilli</taxon>
        <taxon>Bacillales</taxon>
        <taxon>Bacillaceae</taxon>
        <taxon>Mesobacillus</taxon>
    </lineage>
</organism>
<dbReference type="GO" id="GO:0005886">
    <property type="term" value="C:plasma membrane"/>
    <property type="evidence" value="ECO:0007669"/>
    <property type="project" value="UniProtKB-SubCell"/>
</dbReference>
<dbReference type="InterPro" id="IPR050245">
    <property type="entry name" value="PrsA_foldase"/>
</dbReference>
<dbReference type="OrthoDB" id="14196at2"/>
<evidence type="ECO:0000256" key="12">
    <source>
        <dbReference type="SAM" id="Coils"/>
    </source>
</evidence>
<dbReference type="PROSITE" id="PS50198">
    <property type="entry name" value="PPIC_PPIASE_2"/>
    <property type="match status" value="1"/>
</dbReference>
<dbReference type="STRING" id="930146.SAMN05192533_10985"/>
<dbReference type="GO" id="GO:0006457">
    <property type="term" value="P:protein folding"/>
    <property type="evidence" value="ECO:0007669"/>
    <property type="project" value="UniProtKB-UniRule"/>
</dbReference>
<keyword evidence="16" id="KW-1185">Reference proteome</keyword>
<evidence type="ECO:0000313" key="15">
    <source>
        <dbReference type="EMBL" id="SEN11846.1"/>
    </source>
</evidence>
<dbReference type="InterPro" id="IPR023059">
    <property type="entry name" value="Foldase_PrsA"/>
</dbReference>
<dbReference type="HAMAP" id="MF_01145">
    <property type="entry name" value="Foldase_PrsA"/>
    <property type="match status" value="1"/>
</dbReference>
<sequence>MKKWILPLTLAAGVLTLSACNGSDNSEVIVESSAGNITKDELYEEMKAQVGETALQQLLYRKVLSEKYEVTDAELDKAVNEMKEEYGDNFELVLQQNQLADEEALRDLLRDQLLIEKAALSDVEATEEEVQEKYEAYKPEIRASHILVADEETAKEVQTKLAAGDDFAELAKEYSTDPGSAEKGGDLDFFGTGQMVPEFEEAAYALDVNEVSEPVQSQHGWHIIKVTEKQEKPAFEEMKEDLEHEVKLTKIDAAALQEKLQQELKDAKVDIKDEDLKGVIPAQS</sequence>
<dbReference type="SUPFAM" id="SSF54534">
    <property type="entry name" value="FKBP-like"/>
    <property type="match status" value="1"/>
</dbReference>
<keyword evidence="9 11" id="KW-0413">Isomerase</keyword>
<evidence type="ECO:0000256" key="4">
    <source>
        <dbReference type="ARBA" id="ARBA00022475"/>
    </source>
</evidence>
<feature type="signal peptide" evidence="13">
    <location>
        <begin position="1"/>
        <end position="19"/>
    </location>
</feature>
<dbReference type="EC" id="5.2.1.8" evidence="11"/>
<keyword evidence="8 11" id="KW-0564">Palmitate</keyword>
<dbReference type="PANTHER" id="PTHR47245">
    <property type="entry name" value="PEPTIDYLPROLYL ISOMERASE"/>
    <property type="match status" value="1"/>
</dbReference>
<evidence type="ECO:0000256" key="2">
    <source>
        <dbReference type="ARBA" id="ARBA00004193"/>
    </source>
</evidence>
<evidence type="ECO:0000256" key="5">
    <source>
        <dbReference type="ARBA" id="ARBA00022729"/>
    </source>
</evidence>
<dbReference type="SUPFAM" id="SSF109998">
    <property type="entry name" value="Triger factor/SurA peptide-binding domain-like"/>
    <property type="match status" value="1"/>
</dbReference>
<evidence type="ECO:0000313" key="16">
    <source>
        <dbReference type="Proteomes" id="UP000198553"/>
    </source>
</evidence>
<keyword evidence="7 11" id="KW-0472">Membrane</keyword>
<reference evidence="16" key="1">
    <citation type="submission" date="2016-10" db="EMBL/GenBank/DDBJ databases">
        <authorList>
            <person name="Varghese N."/>
            <person name="Submissions S."/>
        </authorList>
    </citation>
    <scope>NUCLEOTIDE SEQUENCE [LARGE SCALE GENOMIC DNA]</scope>
    <source>
        <strain evidence="16">B48,IBRC-M 10115,DSM 25386,CECT 8001</strain>
    </source>
</reference>
<evidence type="ECO:0000256" key="10">
    <source>
        <dbReference type="ARBA" id="ARBA00023288"/>
    </source>
</evidence>
<keyword evidence="5 11" id="KW-0732">Signal</keyword>
<dbReference type="PANTHER" id="PTHR47245:SF1">
    <property type="entry name" value="FOLDASE PROTEIN PRSA"/>
    <property type="match status" value="1"/>
</dbReference>
<dbReference type="Proteomes" id="UP000198553">
    <property type="component" value="Unassembled WGS sequence"/>
</dbReference>
<dbReference type="Pfam" id="PF13616">
    <property type="entry name" value="Rotamase_3"/>
    <property type="match status" value="1"/>
</dbReference>
<evidence type="ECO:0000256" key="7">
    <source>
        <dbReference type="ARBA" id="ARBA00023136"/>
    </source>
</evidence>
<comment type="catalytic activity">
    <reaction evidence="1 11">
        <text>[protein]-peptidylproline (omega=180) = [protein]-peptidylproline (omega=0)</text>
        <dbReference type="Rhea" id="RHEA:16237"/>
        <dbReference type="Rhea" id="RHEA-COMP:10747"/>
        <dbReference type="Rhea" id="RHEA-COMP:10748"/>
        <dbReference type="ChEBI" id="CHEBI:83833"/>
        <dbReference type="ChEBI" id="CHEBI:83834"/>
        <dbReference type="EC" id="5.2.1.8"/>
    </reaction>
</comment>
<name>A0A1H8DXG0_9BACI</name>
<dbReference type="AlphaFoldDB" id="A0A1H8DXG0"/>
<keyword evidence="6 11" id="KW-0697">Rotamase</keyword>
<feature type="coiled-coil region" evidence="12">
    <location>
        <begin position="239"/>
        <end position="277"/>
    </location>
</feature>